<accession>M7SSU6</accession>
<gene>
    <name evidence="3" type="ORF">UCREL1_3390</name>
</gene>
<evidence type="ECO:0000256" key="1">
    <source>
        <dbReference type="SAM" id="MobiDB-lite"/>
    </source>
</evidence>
<keyword evidence="2" id="KW-0472">Membrane</keyword>
<keyword evidence="2" id="KW-1133">Transmembrane helix</keyword>
<dbReference type="AlphaFoldDB" id="M7SSU6"/>
<keyword evidence="4" id="KW-1185">Reference proteome</keyword>
<feature type="region of interest" description="Disordered" evidence="1">
    <location>
        <begin position="295"/>
        <end position="435"/>
    </location>
</feature>
<feature type="compositionally biased region" description="Polar residues" evidence="1">
    <location>
        <begin position="71"/>
        <end position="83"/>
    </location>
</feature>
<dbReference type="InterPro" id="IPR021836">
    <property type="entry name" value="DUF3429"/>
</dbReference>
<evidence type="ECO:0000313" key="3">
    <source>
        <dbReference type="EMBL" id="EMR69584.1"/>
    </source>
</evidence>
<feature type="transmembrane region" description="Helical" evidence="2">
    <location>
        <begin position="125"/>
        <end position="147"/>
    </location>
</feature>
<feature type="compositionally biased region" description="Basic and acidic residues" evidence="1">
    <location>
        <begin position="301"/>
        <end position="435"/>
    </location>
</feature>
<dbReference type="Proteomes" id="UP000012174">
    <property type="component" value="Unassembled WGS sequence"/>
</dbReference>
<dbReference type="STRING" id="1287681.M7SSU6"/>
<feature type="compositionally biased region" description="Basic and acidic residues" evidence="1">
    <location>
        <begin position="56"/>
        <end position="69"/>
    </location>
</feature>
<dbReference type="OMA" id="AWPTLLM"/>
<organism evidence="3 4">
    <name type="scientific">Eutypa lata (strain UCR-EL1)</name>
    <name type="common">Grapevine dieback disease fungus</name>
    <name type="synonym">Eutypa armeniacae</name>
    <dbReference type="NCBI Taxonomy" id="1287681"/>
    <lineage>
        <taxon>Eukaryota</taxon>
        <taxon>Fungi</taxon>
        <taxon>Dikarya</taxon>
        <taxon>Ascomycota</taxon>
        <taxon>Pezizomycotina</taxon>
        <taxon>Sordariomycetes</taxon>
        <taxon>Xylariomycetidae</taxon>
        <taxon>Xylariales</taxon>
        <taxon>Diatrypaceae</taxon>
        <taxon>Eutypa</taxon>
    </lineage>
</organism>
<dbReference type="HOGENOM" id="CLU_045137_0_0_1"/>
<dbReference type="eggNOG" id="ENOG502RY8Z">
    <property type="taxonomic scope" value="Eukaryota"/>
</dbReference>
<feature type="transmembrane region" description="Helical" evidence="2">
    <location>
        <begin position="223"/>
        <end position="250"/>
    </location>
</feature>
<dbReference type="PANTHER" id="PTHR15887:SF1">
    <property type="entry name" value="TRANSMEMBRANE PROTEIN 69"/>
    <property type="match status" value="1"/>
</dbReference>
<feature type="region of interest" description="Disordered" evidence="1">
    <location>
        <begin position="1"/>
        <end position="22"/>
    </location>
</feature>
<feature type="transmembrane region" description="Helical" evidence="2">
    <location>
        <begin position="182"/>
        <end position="202"/>
    </location>
</feature>
<feature type="transmembrane region" description="Helical" evidence="2">
    <location>
        <begin position="262"/>
        <end position="285"/>
    </location>
</feature>
<evidence type="ECO:0000256" key="2">
    <source>
        <dbReference type="SAM" id="Phobius"/>
    </source>
</evidence>
<proteinExistence type="predicted"/>
<reference evidence="4" key="1">
    <citation type="journal article" date="2013" name="Genome Announc.">
        <title>Draft genome sequence of the grapevine dieback fungus Eutypa lata UCR-EL1.</title>
        <authorList>
            <person name="Blanco-Ulate B."/>
            <person name="Rolshausen P.E."/>
            <person name="Cantu D."/>
        </authorList>
    </citation>
    <scope>NUCLEOTIDE SEQUENCE [LARGE SCALE GENOMIC DNA]</scope>
    <source>
        <strain evidence="4">UCR-EL1</strain>
    </source>
</reference>
<dbReference type="EMBL" id="KB706054">
    <property type="protein sequence ID" value="EMR69584.1"/>
    <property type="molecule type" value="Genomic_DNA"/>
</dbReference>
<feature type="compositionally biased region" description="Basic and acidic residues" evidence="1">
    <location>
        <begin position="84"/>
        <end position="100"/>
    </location>
</feature>
<protein>
    <submittedName>
        <fullName evidence="3">Putative mitochondrial inner membrane protein 1 protein</fullName>
    </submittedName>
</protein>
<evidence type="ECO:0000313" key="4">
    <source>
        <dbReference type="Proteomes" id="UP000012174"/>
    </source>
</evidence>
<dbReference type="Pfam" id="PF11911">
    <property type="entry name" value="DUF3429"/>
    <property type="match status" value="1"/>
</dbReference>
<feature type="region of interest" description="Disordered" evidence="1">
    <location>
        <begin position="41"/>
        <end position="103"/>
    </location>
</feature>
<name>M7SSU6_EUTLA</name>
<sequence>MLRGTRHLLASSSRAIASPQKAPVSSFRRLPFRITNQPLSLVHKTPYTTKPPPRLQSERDPEEEKRFGEQKLQSNPEAVSTESSVRHVYEPEDPKTEKPVSDGISHDLGIVKDTFRLNTVPKESYVLGLTGTIPYFGTSLSTVYLSWVLNTEWPSQSQFINNILISHESAQHWLSVIEPLQLGYGAVIISFLGAIHWGLEYAEKAPSHTRTRFRYGLGVLASVAAWPTLFMPVEFALTSQFGAFVALYWADTHAAKRGWAPAWYGSYRFVLTAITGAAIALSLIGRAKVGDAKPRLSGLGDKFHEKVQGEENYDEKWEQRENEEKEKIKKQKEEEEKKKKEDEEKQKKEEQKKKKDEGKKGDDKEGEKKKEGEEKDAKKEESKDDEGQQNEGEKGNEKEDKKEGEKDGEENKDGEEKKEGDDKKEGKEDGKEDKK</sequence>
<dbReference type="KEGG" id="ela:UCREL1_3390"/>
<dbReference type="OrthoDB" id="194289at2759"/>
<keyword evidence="2" id="KW-0812">Transmembrane</keyword>
<dbReference type="PANTHER" id="PTHR15887">
    <property type="entry name" value="TRANSMEMBRANE PROTEIN 69"/>
    <property type="match status" value="1"/>
</dbReference>